<proteinExistence type="inferred from homology"/>
<evidence type="ECO:0000256" key="7">
    <source>
        <dbReference type="ARBA" id="ARBA00023136"/>
    </source>
</evidence>
<evidence type="ECO:0000313" key="13">
    <source>
        <dbReference type="EMBL" id="RAW18318.1"/>
    </source>
</evidence>
<dbReference type="EMBL" id="QEVW01000003">
    <property type="protein sequence ID" value="RAW18318.1"/>
    <property type="molecule type" value="Genomic_DNA"/>
</dbReference>
<dbReference type="GO" id="GO:0003677">
    <property type="term" value="F:DNA binding"/>
    <property type="evidence" value="ECO:0007669"/>
    <property type="project" value="UniProtKB-UniRule"/>
</dbReference>
<dbReference type="Proteomes" id="UP000250642">
    <property type="component" value="Unassembled WGS sequence"/>
</dbReference>
<evidence type="ECO:0000256" key="10">
    <source>
        <dbReference type="PROSITE-ProRule" id="PRU01384"/>
    </source>
</evidence>
<dbReference type="SMART" id="SM00434">
    <property type="entry name" value="TOP4c"/>
    <property type="match status" value="1"/>
</dbReference>
<dbReference type="AlphaFoldDB" id="A0A329R5K2"/>
<dbReference type="NCBIfam" id="NF004043">
    <property type="entry name" value="PRK05560.1"/>
    <property type="match status" value="1"/>
</dbReference>
<dbReference type="NCBIfam" id="TIGR01063">
    <property type="entry name" value="gyrA"/>
    <property type="match status" value="1"/>
</dbReference>
<dbReference type="Gene3D" id="2.120.10.90">
    <property type="entry name" value="DNA gyrase/topoisomerase IV, subunit A, C-terminal"/>
    <property type="match status" value="1"/>
</dbReference>
<gene>
    <name evidence="13" type="ORF">DC345_04055</name>
</gene>
<evidence type="ECO:0000256" key="4">
    <source>
        <dbReference type="ARBA" id="ARBA00022475"/>
    </source>
</evidence>
<dbReference type="InterPro" id="IPR035516">
    <property type="entry name" value="Gyrase/topoIV_suA_C"/>
</dbReference>
<dbReference type="Pfam" id="PF03989">
    <property type="entry name" value="DNA_gyraseA_C"/>
    <property type="match status" value="5"/>
</dbReference>
<dbReference type="PANTHER" id="PTHR43493">
    <property type="entry name" value="DNA GYRASE/TOPOISOMERASE SUBUNIT A"/>
    <property type="match status" value="1"/>
</dbReference>
<dbReference type="GO" id="GO:0005694">
    <property type="term" value="C:chromosome"/>
    <property type="evidence" value="ECO:0007669"/>
    <property type="project" value="InterPro"/>
</dbReference>
<dbReference type="RefSeq" id="WP_113052005.1">
    <property type="nucleotide sequence ID" value="NZ_QEVW01000003.1"/>
</dbReference>
<dbReference type="InterPro" id="IPR013760">
    <property type="entry name" value="Topo_IIA-like_dom_sf"/>
</dbReference>
<evidence type="ECO:0000256" key="2">
    <source>
        <dbReference type="ARBA" id="ARBA00008263"/>
    </source>
</evidence>
<keyword evidence="8 10" id="KW-0413">Isomerase</keyword>
<keyword evidence="4" id="KW-1003">Cell membrane</keyword>
<evidence type="ECO:0000256" key="1">
    <source>
        <dbReference type="ARBA" id="ARBA00000185"/>
    </source>
</evidence>
<comment type="subunit">
    <text evidence="9">Heterotetramer composed of ParC and ParE.</text>
</comment>
<dbReference type="GO" id="GO:0005524">
    <property type="term" value="F:ATP binding"/>
    <property type="evidence" value="ECO:0007669"/>
    <property type="project" value="InterPro"/>
</dbReference>
<accession>A0A329R5K2</accession>
<dbReference type="PANTHER" id="PTHR43493:SF9">
    <property type="entry name" value="DNA TOPOISOMERASE 4 SUBUNIT A"/>
    <property type="match status" value="1"/>
</dbReference>
<sequence length="820" mass="91994">MSLSEQFMPAFLEEVVGDRFGRYSKYIIQDRAIPDVRDGLKPVQRRILYAMYDSGNTPEKPYRKSAKTVGDVMGNYHPHGDSSIYEGMVRMAQPWKMGHMLVDGHGNWGSQDDDPAAAMRYTEARLSPIAMEMLRDIEKRTVLFKDNFDNTAKEPVVLPSRYPNLLVNGVSGISSGFATEIPPHNLRETIDACIAVMEKPSIELDEIMMFMKGPDFPTGGLIMGGDGILDAYRTGKGRIYLRSKTDIENMRGGKQQIVITEIPYQVVKSRLVTAMENIRLEKKVEGIAEVRDESGREGLRIVVELKKEADAQGILAYLLKKTDLQVTYNFNMVAIVNKAPQQLGLKSILEAYIAHQREVVTFRTRFELEKAEDRAHVLEGLVKALNILDEVIAAIKASKNRQDAQNNLMWMFGFSERQADSILTLQLYRLTNLEITSLEKELGELMKKIAQLRSILDSDRKLIGVIRKELMEIREKYGIDRRSAIQGEVEELKVNLEVLVNAEDVFVTLSKEGYIKRTGMQSFTRSGGERNASGVKEGDYIAQVLEVNTLENLLVFTKKGQYFLLPVHQVPEFKWKDPGTAIVNVIPLAKDDRISSVLAVKSFEEPDHSLVFVTRKGQVKRTELKEYVTKRSGAVAACKVGKDDEVLSVHLSTGGKDIMLITKEAMAIRFREDEVNPMGRVSGGVRGIQLKETDEVVSVLWVEGDEGEVAILSDLGYGKRSLLLDYALQSRGGKGLATFEFKEGKRVKPNGSRIVGAFYCREQRNVTVMTKEGQSHHISSEAVPITERKHIGKLLVHVDKQDEIVELIMDLAENQAASSS</sequence>
<dbReference type="Gene3D" id="3.30.1360.40">
    <property type="match status" value="1"/>
</dbReference>
<organism evidence="13 14">
    <name type="scientific">Paenibacillus taichungensis</name>
    <dbReference type="NCBI Taxonomy" id="484184"/>
    <lineage>
        <taxon>Bacteria</taxon>
        <taxon>Bacillati</taxon>
        <taxon>Bacillota</taxon>
        <taxon>Bacilli</taxon>
        <taxon>Bacillales</taxon>
        <taxon>Paenibacillaceae</taxon>
        <taxon>Paenibacillus</taxon>
    </lineage>
</organism>
<comment type="catalytic activity">
    <reaction evidence="1 10">
        <text>ATP-dependent breakage, passage and rejoining of double-stranded DNA.</text>
        <dbReference type="EC" id="5.6.2.2"/>
    </reaction>
</comment>
<dbReference type="FunFam" id="3.30.1360.40:FF:000002">
    <property type="entry name" value="DNA gyrase subunit A"/>
    <property type="match status" value="1"/>
</dbReference>
<dbReference type="SUPFAM" id="SSF56719">
    <property type="entry name" value="Type II DNA topoisomerase"/>
    <property type="match status" value="1"/>
</dbReference>
<dbReference type="InterPro" id="IPR013757">
    <property type="entry name" value="Topo_IIA_A_a_sf"/>
</dbReference>
<keyword evidence="6 10" id="KW-0238">DNA-binding</keyword>
<dbReference type="InterPro" id="IPR002205">
    <property type="entry name" value="Topo_IIA_dom_A"/>
</dbReference>
<protein>
    <recommendedName>
        <fullName evidence="3">DNA topoisomerase (ATP-hydrolyzing)</fullName>
        <ecNumber evidence="3">5.6.2.2</ecNumber>
    </recommendedName>
</protein>
<evidence type="ECO:0000313" key="14">
    <source>
        <dbReference type="Proteomes" id="UP000250642"/>
    </source>
</evidence>
<evidence type="ECO:0000256" key="5">
    <source>
        <dbReference type="ARBA" id="ARBA00023029"/>
    </source>
</evidence>
<dbReference type="Pfam" id="PF00521">
    <property type="entry name" value="DNA_topoisoIV"/>
    <property type="match status" value="1"/>
</dbReference>
<dbReference type="InterPro" id="IPR013758">
    <property type="entry name" value="Topo_IIA_A/C_ab"/>
</dbReference>
<dbReference type="NCBIfam" id="NF004044">
    <property type="entry name" value="PRK05561.1"/>
    <property type="match status" value="1"/>
</dbReference>
<dbReference type="Gene3D" id="3.90.199.10">
    <property type="entry name" value="Topoisomerase II, domain 5"/>
    <property type="match status" value="1"/>
</dbReference>
<evidence type="ECO:0000256" key="8">
    <source>
        <dbReference type="ARBA" id="ARBA00023235"/>
    </source>
</evidence>
<dbReference type="FunFam" id="2.120.10.90:FF:000005">
    <property type="entry name" value="DNA topoisomerase 4 subunit A"/>
    <property type="match status" value="1"/>
</dbReference>
<dbReference type="InterPro" id="IPR005741">
    <property type="entry name" value="TopoIV_A_Gpos"/>
</dbReference>
<feature type="domain" description="Topo IIA-type catalytic" evidence="12">
    <location>
        <begin position="33"/>
        <end position="499"/>
    </location>
</feature>
<dbReference type="InterPro" id="IPR050220">
    <property type="entry name" value="Type_II_DNA_Topoisomerases"/>
</dbReference>
<dbReference type="FunFam" id="3.90.199.10:FF:000001">
    <property type="entry name" value="DNA gyrase subunit A"/>
    <property type="match status" value="1"/>
</dbReference>
<dbReference type="SUPFAM" id="SSF101904">
    <property type="entry name" value="GyrA/ParC C-terminal domain-like"/>
    <property type="match status" value="1"/>
</dbReference>
<feature type="coiled-coil region" evidence="11">
    <location>
        <begin position="428"/>
        <end position="455"/>
    </location>
</feature>
<dbReference type="CDD" id="cd00187">
    <property type="entry name" value="TOP4c"/>
    <property type="match status" value="1"/>
</dbReference>
<keyword evidence="5 10" id="KW-0799">Topoisomerase</keyword>
<evidence type="ECO:0000256" key="6">
    <source>
        <dbReference type="ARBA" id="ARBA00023125"/>
    </source>
</evidence>
<reference evidence="13 14" key="1">
    <citation type="submission" date="2018-04" db="EMBL/GenBank/DDBJ databases">
        <title>Paenibacillus taichungensis Genome sequencing and assembly.</title>
        <authorList>
            <person name="Xu J."/>
            <person name="Rensing C."/>
            <person name="Mazhar H.S."/>
        </authorList>
    </citation>
    <scope>NUCLEOTIDE SEQUENCE [LARGE SCALE GENOMIC DNA]</scope>
    <source>
        <strain evidence="13 14">NC1</strain>
    </source>
</reference>
<dbReference type="EC" id="5.6.2.2" evidence="3"/>
<keyword evidence="11" id="KW-0175">Coiled coil</keyword>
<dbReference type="InterPro" id="IPR006691">
    <property type="entry name" value="GyrA/parC_rep"/>
</dbReference>
<name>A0A329R5K2_9BACL</name>
<dbReference type="GO" id="GO:0034335">
    <property type="term" value="F:DNA negative supercoiling activity"/>
    <property type="evidence" value="ECO:0007669"/>
    <property type="project" value="UniProtKB-ARBA"/>
</dbReference>
<evidence type="ECO:0000256" key="11">
    <source>
        <dbReference type="SAM" id="Coils"/>
    </source>
</evidence>
<feature type="active site" description="O-(5'-phospho-DNA)-tyrosine intermediate" evidence="10">
    <location>
        <position position="121"/>
    </location>
</feature>
<dbReference type="GO" id="GO:0005737">
    <property type="term" value="C:cytoplasm"/>
    <property type="evidence" value="ECO:0007669"/>
    <property type="project" value="TreeGrafter"/>
</dbReference>
<dbReference type="Gene3D" id="1.10.268.10">
    <property type="entry name" value="Topoisomerase, domain 3"/>
    <property type="match status" value="1"/>
</dbReference>
<evidence type="ECO:0000256" key="3">
    <source>
        <dbReference type="ARBA" id="ARBA00012895"/>
    </source>
</evidence>
<dbReference type="GO" id="GO:0006265">
    <property type="term" value="P:DNA topological change"/>
    <property type="evidence" value="ECO:0007669"/>
    <property type="project" value="UniProtKB-UniRule"/>
</dbReference>
<dbReference type="NCBIfam" id="TIGR01061">
    <property type="entry name" value="parC_Gpos"/>
    <property type="match status" value="1"/>
</dbReference>
<dbReference type="GO" id="GO:0009330">
    <property type="term" value="C:DNA topoisomerase type II (double strand cut, ATP-hydrolyzing) complex"/>
    <property type="evidence" value="ECO:0007669"/>
    <property type="project" value="TreeGrafter"/>
</dbReference>
<comment type="similarity">
    <text evidence="2">Belongs to the type II topoisomerase GyrA/ParC subunit family.</text>
</comment>
<evidence type="ECO:0000259" key="12">
    <source>
        <dbReference type="PROSITE" id="PS52040"/>
    </source>
</evidence>
<keyword evidence="7" id="KW-0472">Membrane</keyword>
<evidence type="ECO:0000256" key="9">
    <source>
        <dbReference type="ARBA" id="ARBA00063644"/>
    </source>
</evidence>
<dbReference type="FunFam" id="1.10.268.10:FF:000001">
    <property type="entry name" value="DNA gyrase subunit A"/>
    <property type="match status" value="1"/>
</dbReference>
<comment type="caution">
    <text evidence="13">The sequence shown here is derived from an EMBL/GenBank/DDBJ whole genome shotgun (WGS) entry which is preliminary data.</text>
</comment>
<dbReference type="PROSITE" id="PS52040">
    <property type="entry name" value="TOPO_IIA"/>
    <property type="match status" value="1"/>
</dbReference>